<keyword evidence="4" id="KW-1185">Reference proteome</keyword>
<evidence type="ECO:0000313" key="1">
    <source>
        <dbReference type="EMBL" id="AOW80926.1"/>
    </source>
</evidence>
<dbReference type="Proteomes" id="UP000186165">
    <property type="component" value="Chromosome"/>
</dbReference>
<dbReference type="EMBL" id="CP016804">
    <property type="protein sequence ID" value="APE96259.1"/>
    <property type="molecule type" value="Genomic_DNA"/>
</dbReference>
<dbReference type="EMBL" id="CP016070">
    <property type="protein sequence ID" value="AOW80926.1"/>
    <property type="molecule type" value="Genomic_DNA"/>
</dbReference>
<sequence length="97" mass="10976">MVVQNELRTAMETSREDLIEVLAQYQAVPVVDDGQEVSSLLGGRTNTEFKLEEPGGVETTDRQTRQEVLEHLGVEDEQDLEPVQEEIKNHQAWGEKV</sequence>
<gene>
    <name evidence="2" type="ORF">HSR6_1823</name>
    <name evidence="1" type="ORF">HTSR_1757</name>
</gene>
<accession>A0A1D8S6D8</accession>
<accession>A0A1J1AEN4</accession>
<dbReference type="KEGG" id="hhsr:HSR6_1823"/>
<dbReference type="KEGG" id="halh:HTSR_1757"/>
<protein>
    <submittedName>
        <fullName evidence="1">Uncharacterized protein</fullName>
    </submittedName>
</protein>
<reference evidence="1 3" key="1">
    <citation type="submission" date="2016-06" db="EMBL/GenBank/DDBJ databases">
        <title>Discovery of anaerobic lithoheterotrophic haloarchaeon capable of sulfur respiration by hydrogen and formate.</title>
        <authorList>
            <person name="Sorokin D.Y."/>
            <person name="Kublanov I.V."/>
            <person name="Roman P."/>
            <person name="Sinninghe Damste J.S."/>
            <person name="Golyshin P.N."/>
            <person name="Rojo D."/>
            <person name="Ciordia S."/>
            <person name="Mena Md.C."/>
            <person name="Ferrer M."/>
            <person name="Smedile F."/>
            <person name="Messina E."/>
            <person name="La Cono V."/>
            <person name="Yakimov M.M."/>
        </authorList>
    </citation>
    <scope>NUCLEOTIDE SEQUENCE [LARGE SCALE GENOMIC DNA]</scope>
    <source>
        <strain evidence="1 3">HTSR1</strain>
    </source>
</reference>
<evidence type="ECO:0000313" key="2">
    <source>
        <dbReference type="EMBL" id="APE96259.1"/>
    </source>
</evidence>
<organism evidence="1 3">
    <name type="scientific">Halodesulfurarchaeum formicicum</name>
    <dbReference type="NCBI Taxonomy" id="1873524"/>
    <lineage>
        <taxon>Archaea</taxon>
        <taxon>Methanobacteriati</taxon>
        <taxon>Methanobacteriota</taxon>
        <taxon>Stenosarchaea group</taxon>
        <taxon>Halobacteria</taxon>
        <taxon>Halobacteriales</taxon>
        <taxon>Halobacteriaceae</taxon>
        <taxon>Halodesulfurarchaeum</taxon>
    </lineage>
</organism>
<evidence type="ECO:0000313" key="4">
    <source>
        <dbReference type="Proteomes" id="UP000186165"/>
    </source>
</evidence>
<dbReference type="Proteomes" id="UP000185608">
    <property type="component" value="Chromosome"/>
</dbReference>
<dbReference type="RefSeq" id="WP_070365581.1">
    <property type="nucleotide sequence ID" value="NZ_CP016070.1"/>
</dbReference>
<dbReference type="OrthoDB" id="305219at2157"/>
<dbReference type="AlphaFoldDB" id="A0A1D8S6D8"/>
<evidence type="ECO:0000313" key="3">
    <source>
        <dbReference type="Proteomes" id="UP000185608"/>
    </source>
</evidence>
<reference evidence="4" key="2">
    <citation type="submission" date="2016-08" db="EMBL/GenBank/DDBJ databases">
        <title>Discovery of first anaerobic lithoheterotrophic haloarchae widely represented in hypersaline habitats.</title>
        <authorList>
            <person name="Sorokin D.Y."/>
            <person name="Kublanov I.V."/>
            <person name="Roman P."/>
            <person name="Sinninghe Damste J.S."/>
            <person name="Golyshin P.N."/>
            <person name="Rojo D."/>
            <person name="Ciordia S."/>
            <person name="Mena Md.C."/>
            <person name="Ferrer M."/>
            <person name="Smedile F."/>
            <person name="Messina E."/>
            <person name="La Cono V."/>
            <person name="Yakimov M.M."/>
        </authorList>
    </citation>
    <scope>NUCLEOTIDE SEQUENCE [LARGE SCALE GENOMIC DNA]</scope>
    <source>
        <strain evidence="4">HSR6</strain>
    </source>
</reference>
<proteinExistence type="predicted"/>
<name>A0A1D8S6D8_9EURY</name>
<dbReference type="GeneID" id="30418355"/>
<reference evidence="2" key="3">
    <citation type="journal article" date="2017" name="ISME J.">
        <title>Discovery of anaerobic lithoheterotrophic haloarchaea, ubiquitous in hypersaline habitats.</title>
        <authorList>
            <person name="Sorokin D.Y."/>
            <person name="Messina E."/>
            <person name="Smedile F."/>
            <person name="Roman P."/>
            <person name="Damste J.S.S."/>
            <person name="Ciordia S."/>
            <person name="Mena M.C."/>
            <person name="Ferrer M."/>
            <person name="Golyshin P.N."/>
            <person name="Kublanov I.V."/>
            <person name="Samarov N.I."/>
            <person name="Toshchakov S.V."/>
            <person name="La Cono V."/>
            <person name="Yakimov M.M."/>
        </authorList>
    </citation>
    <scope>NUCLEOTIDE SEQUENCE</scope>
    <source>
        <strain evidence="2">HSR6</strain>
    </source>
</reference>
<dbReference type="STRING" id="1873524.HSR6_1823"/>